<sequence>MWQARDEEFVEMDFRMAVGPYSMVLKSAEVPEADIRIRELYQLPSLASRNLLPEPIPTIPPAVGVAAG</sequence>
<dbReference type="EMBL" id="CAXAMM010010335">
    <property type="protein sequence ID" value="CAK9023095.1"/>
    <property type="molecule type" value="Genomic_DNA"/>
</dbReference>
<dbReference type="Proteomes" id="UP001642464">
    <property type="component" value="Unassembled WGS sequence"/>
</dbReference>
<dbReference type="EMBL" id="CAXAMM010010224">
    <property type="protein sequence ID" value="CAK9022669.1"/>
    <property type="molecule type" value="Genomic_DNA"/>
</dbReference>
<name>A0ABP0K7X7_9DINO</name>
<evidence type="ECO:0000313" key="3">
    <source>
        <dbReference type="Proteomes" id="UP001642464"/>
    </source>
</evidence>
<organism evidence="1 3">
    <name type="scientific">Durusdinium trenchii</name>
    <dbReference type="NCBI Taxonomy" id="1381693"/>
    <lineage>
        <taxon>Eukaryota</taxon>
        <taxon>Sar</taxon>
        <taxon>Alveolata</taxon>
        <taxon>Dinophyceae</taxon>
        <taxon>Suessiales</taxon>
        <taxon>Symbiodiniaceae</taxon>
        <taxon>Durusdinium</taxon>
    </lineage>
</organism>
<gene>
    <name evidence="1" type="ORF">SCF082_LOCUS15890</name>
    <name evidence="2" type="ORF">SCF082_LOCUS16061</name>
</gene>
<evidence type="ECO:0000313" key="1">
    <source>
        <dbReference type="EMBL" id="CAK9022669.1"/>
    </source>
</evidence>
<proteinExistence type="predicted"/>
<reference evidence="1 3" key="1">
    <citation type="submission" date="2024-02" db="EMBL/GenBank/DDBJ databases">
        <authorList>
            <person name="Chen Y."/>
            <person name="Shah S."/>
            <person name="Dougan E. K."/>
            <person name="Thang M."/>
            <person name="Chan C."/>
        </authorList>
    </citation>
    <scope>NUCLEOTIDE SEQUENCE [LARGE SCALE GENOMIC DNA]</scope>
</reference>
<evidence type="ECO:0000313" key="2">
    <source>
        <dbReference type="EMBL" id="CAK9023095.1"/>
    </source>
</evidence>
<comment type="caution">
    <text evidence="1">The sequence shown here is derived from an EMBL/GenBank/DDBJ whole genome shotgun (WGS) entry which is preliminary data.</text>
</comment>
<keyword evidence="3" id="KW-1185">Reference proteome</keyword>
<accession>A0ABP0K7X7</accession>
<protein>
    <submittedName>
        <fullName evidence="1">Uncharacterized protein</fullName>
    </submittedName>
</protein>